<evidence type="ECO:0000259" key="2">
    <source>
        <dbReference type="Pfam" id="PF05239"/>
    </source>
</evidence>
<feature type="domain" description="PRC-barrel" evidence="2">
    <location>
        <begin position="25"/>
        <end position="100"/>
    </location>
</feature>
<dbReference type="OrthoDB" id="286778at2"/>
<dbReference type="AlphaFoldDB" id="W0V276"/>
<keyword evidence="4" id="KW-1185">Reference proteome</keyword>
<name>W0V276_9BURK</name>
<dbReference type="Gene3D" id="2.30.30.240">
    <property type="entry name" value="PRC-barrel domain"/>
    <property type="match status" value="1"/>
</dbReference>
<feature type="compositionally biased region" description="Gly residues" evidence="1">
    <location>
        <begin position="160"/>
        <end position="171"/>
    </location>
</feature>
<dbReference type="eggNOG" id="COG1873">
    <property type="taxonomic scope" value="Bacteria"/>
</dbReference>
<dbReference type="Proteomes" id="UP000027604">
    <property type="component" value="Chromosome I"/>
</dbReference>
<protein>
    <submittedName>
        <fullName evidence="3">PRC-barrel domain protein</fullName>
    </submittedName>
</protein>
<evidence type="ECO:0000313" key="4">
    <source>
        <dbReference type="Proteomes" id="UP000027604"/>
    </source>
</evidence>
<dbReference type="RefSeq" id="WP_038489938.1">
    <property type="nucleotide sequence ID" value="NZ_BCTH01000112.1"/>
</dbReference>
<dbReference type="PANTHER" id="PTHR36505">
    <property type="entry name" value="BLR1072 PROTEIN"/>
    <property type="match status" value="1"/>
</dbReference>
<accession>W0V276</accession>
<evidence type="ECO:0000313" key="3">
    <source>
        <dbReference type="EMBL" id="CDG81956.1"/>
    </source>
</evidence>
<organism evidence="3 4">
    <name type="scientific">Janthinobacterium agaricidamnosum NBRC 102515 = DSM 9628</name>
    <dbReference type="NCBI Taxonomy" id="1349767"/>
    <lineage>
        <taxon>Bacteria</taxon>
        <taxon>Pseudomonadati</taxon>
        <taxon>Pseudomonadota</taxon>
        <taxon>Betaproteobacteria</taxon>
        <taxon>Burkholderiales</taxon>
        <taxon>Oxalobacteraceae</taxon>
        <taxon>Janthinobacterium</taxon>
    </lineage>
</organism>
<sequence>MSYLDRDTLGMYKRSGSEGPGPSLMGADTLIGDDVYNHNEEDLGDIKEIMLDMRTGQVAYAVLSFGGILGMGEKLFAVPWERLNLDTVNKRFILDVEKDRLKNAPGFDKDHWPDMASDDWSSEISNFYGTNSLSGFGGMTGTRSPSAADLRSGASMQSGSGSGSMSGGSQSGGSVQSDTGRRSKLDNQDDINKRS</sequence>
<feature type="region of interest" description="Disordered" evidence="1">
    <location>
        <begin position="139"/>
        <end position="195"/>
    </location>
</feature>
<dbReference type="InterPro" id="IPR011033">
    <property type="entry name" value="PRC_barrel-like_sf"/>
</dbReference>
<dbReference type="STRING" id="1349767.GJA_1303"/>
<dbReference type="SUPFAM" id="SSF50346">
    <property type="entry name" value="PRC-barrel domain"/>
    <property type="match status" value="1"/>
</dbReference>
<reference evidence="3 4" key="1">
    <citation type="journal article" date="2015" name="Genome Announc.">
        <title>Genome Sequence of Mushroom Soft-Rot Pathogen Janthinobacterium agaricidamnosum.</title>
        <authorList>
            <person name="Graupner K."/>
            <person name="Lackner G."/>
            <person name="Hertweck C."/>
        </authorList>
    </citation>
    <scope>NUCLEOTIDE SEQUENCE [LARGE SCALE GENOMIC DNA]</scope>
    <source>
        <strain evidence="4">NBRC 102515 / DSM 9628</strain>
    </source>
</reference>
<dbReference type="EMBL" id="HG322949">
    <property type="protein sequence ID" value="CDG81956.1"/>
    <property type="molecule type" value="Genomic_DNA"/>
</dbReference>
<dbReference type="Pfam" id="PF05239">
    <property type="entry name" value="PRC"/>
    <property type="match status" value="1"/>
</dbReference>
<proteinExistence type="predicted"/>
<feature type="compositionally biased region" description="Basic and acidic residues" evidence="1">
    <location>
        <begin position="179"/>
        <end position="195"/>
    </location>
</feature>
<evidence type="ECO:0000256" key="1">
    <source>
        <dbReference type="SAM" id="MobiDB-lite"/>
    </source>
</evidence>
<dbReference type="PATRIC" id="fig|1349767.4.peg.3019"/>
<dbReference type="KEGG" id="jag:GJA_1303"/>
<dbReference type="InterPro" id="IPR027275">
    <property type="entry name" value="PRC-brl_dom"/>
</dbReference>
<dbReference type="PANTHER" id="PTHR36505:SF1">
    <property type="entry name" value="BLR1072 PROTEIN"/>
    <property type="match status" value="1"/>
</dbReference>
<dbReference type="HOGENOM" id="CLU_108884_0_0_4"/>
<gene>
    <name evidence="3" type="ORF">GJA_1303</name>
</gene>